<evidence type="ECO:0000256" key="2">
    <source>
        <dbReference type="ARBA" id="ARBA00006171"/>
    </source>
</evidence>
<evidence type="ECO:0000256" key="4">
    <source>
        <dbReference type="ARBA" id="ARBA00022842"/>
    </source>
</evidence>
<evidence type="ECO:0000256" key="3">
    <source>
        <dbReference type="ARBA" id="ARBA00022723"/>
    </source>
</evidence>
<evidence type="ECO:0000313" key="6">
    <source>
        <dbReference type="Proteomes" id="UP000070810"/>
    </source>
</evidence>
<keyword evidence="4" id="KW-0460">Magnesium</keyword>
<dbReference type="EMBL" id="LDRK01000003">
    <property type="protein sequence ID" value="KTR87432.1"/>
    <property type="molecule type" value="Genomic_DNA"/>
</dbReference>
<dbReference type="Gene3D" id="3.40.50.1000">
    <property type="entry name" value="HAD superfamily/HAD-like"/>
    <property type="match status" value="1"/>
</dbReference>
<keyword evidence="3" id="KW-0479">Metal-binding</keyword>
<dbReference type="PATRIC" id="fig|1079994.3.peg.1411"/>
<dbReference type="SFLD" id="SFLDS00003">
    <property type="entry name" value="Haloacid_Dehalogenase"/>
    <property type="match status" value="1"/>
</dbReference>
<comment type="caution">
    <text evidence="5">The sequence shown here is derived from an EMBL/GenBank/DDBJ whole genome shotgun (WGS) entry which is preliminary data.</text>
</comment>
<dbReference type="SFLD" id="SFLDG01135">
    <property type="entry name" value="C1.5.6:_HAD__Beta-PGM__Phospha"/>
    <property type="match status" value="1"/>
</dbReference>
<keyword evidence="5" id="KW-0378">Hydrolase</keyword>
<dbReference type="GO" id="GO:0016787">
    <property type="term" value="F:hydrolase activity"/>
    <property type="evidence" value="ECO:0007669"/>
    <property type="project" value="UniProtKB-KW"/>
</dbReference>
<dbReference type="Pfam" id="PF00702">
    <property type="entry name" value="Hydrolase"/>
    <property type="match status" value="1"/>
</dbReference>
<organism evidence="5 6">
    <name type="scientific">Leucobacter chromiiresistens</name>
    <dbReference type="NCBI Taxonomy" id="1079994"/>
    <lineage>
        <taxon>Bacteria</taxon>
        <taxon>Bacillati</taxon>
        <taxon>Actinomycetota</taxon>
        <taxon>Actinomycetes</taxon>
        <taxon>Micrococcales</taxon>
        <taxon>Microbacteriaceae</taxon>
        <taxon>Leucobacter</taxon>
    </lineage>
</organism>
<dbReference type="Gene3D" id="1.10.150.240">
    <property type="entry name" value="Putative phosphatase, domain 2"/>
    <property type="match status" value="1"/>
</dbReference>
<evidence type="ECO:0000256" key="1">
    <source>
        <dbReference type="ARBA" id="ARBA00001946"/>
    </source>
</evidence>
<dbReference type="InterPro" id="IPR051600">
    <property type="entry name" value="Beta-PGM-like"/>
</dbReference>
<dbReference type="PANTHER" id="PTHR46193">
    <property type="entry name" value="6-PHOSPHOGLUCONATE PHOSPHATASE"/>
    <property type="match status" value="1"/>
</dbReference>
<dbReference type="GO" id="GO:0046872">
    <property type="term" value="F:metal ion binding"/>
    <property type="evidence" value="ECO:0007669"/>
    <property type="project" value="UniProtKB-KW"/>
</dbReference>
<comment type="similarity">
    <text evidence="2">Belongs to the HAD-like hydrolase superfamily. CbbY/CbbZ/Gph/YieH family.</text>
</comment>
<dbReference type="InterPro" id="IPR006439">
    <property type="entry name" value="HAD-SF_hydro_IA"/>
</dbReference>
<gene>
    <name evidence="5" type="ORF">NS354_00205</name>
</gene>
<dbReference type="PANTHER" id="PTHR46193:SF10">
    <property type="entry name" value="6-PHOSPHOGLUCONATE PHOSPHATASE"/>
    <property type="match status" value="1"/>
</dbReference>
<evidence type="ECO:0000313" key="5">
    <source>
        <dbReference type="EMBL" id="KTR87432.1"/>
    </source>
</evidence>
<dbReference type="OrthoDB" id="9800058at2"/>
<accession>A0A147ESN2</accession>
<dbReference type="InterPro" id="IPR023214">
    <property type="entry name" value="HAD_sf"/>
</dbReference>
<dbReference type="Proteomes" id="UP000070810">
    <property type="component" value="Unassembled WGS sequence"/>
</dbReference>
<dbReference type="NCBIfam" id="TIGR01509">
    <property type="entry name" value="HAD-SF-IA-v3"/>
    <property type="match status" value="1"/>
</dbReference>
<keyword evidence="6" id="KW-1185">Reference proteome</keyword>
<dbReference type="InterPro" id="IPR036412">
    <property type="entry name" value="HAD-like_sf"/>
</dbReference>
<reference evidence="5 6" key="1">
    <citation type="journal article" date="2016" name="Front. Microbiol.">
        <title>Genomic Resource of Rice Seed Associated Bacteria.</title>
        <authorList>
            <person name="Midha S."/>
            <person name="Bansal K."/>
            <person name="Sharma S."/>
            <person name="Kumar N."/>
            <person name="Patil P.P."/>
            <person name="Chaudhry V."/>
            <person name="Patil P.B."/>
        </authorList>
    </citation>
    <scope>NUCLEOTIDE SEQUENCE [LARGE SCALE GENOMIC DNA]</scope>
    <source>
        <strain evidence="5 6">NS354</strain>
    </source>
</reference>
<dbReference type="AlphaFoldDB" id="A0A147ESN2"/>
<dbReference type="SUPFAM" id="SSF56784">
    <property type="entry name" value="HAD-like"/>
    <property type="match status" value="1"/>
</dbReference>
<dbReference type="InterPro" id="IPR023198">
    <property type="entry name" value="PGP-like_dom2"/>
</dbReference>
<protein>
    <submittedName>
        <fullName evidence="5">HAD family hydrolase</fullName>
    </submittedName>
</protein>
<dbReference type="RefSeq" id="WP_058592621.1">
    <property type="nucleotide sequence ID" value="NZ_LDRK01000003.1"/>
</dbReference>
<name>A0A147ESN2_9MICO</name>
<comment type="cofactor">
    <cofactor evidence="1">
        <name>Mg(2+)</name>
        <dbReference type="ChEBI" id="CHEBI:18420"/>
    </cofactor>
</comment>
<dbReference type="SFLD" id="SFLDG01129">
    <property type="entry name" value="C1.5:_HAD__Beta-PGM__Phosphata"/>
    <property type="match status" value="1"/>
</dbReference>
<proteinExistence type="inferred from homology"/>
<sequence length="244" mass="25865">MSGALRTAHPPFAAVLFDCDGVLVDSETITIRVLAEMLRELGWEISYEETVRTFIGRALVDEWEVILANTGFRITDAWVHEFHVRRDDALRAGVQPMPGAERMLAAVAERFGDRIALASGADRVKIAMQLEVTGLGRWFGDRVFSGMELAASKPAPDVYLAAAAALGVDPADALVVEDTVAGVTAGIAAGATVFGFSTGSAVSTPPEALRGAGASLVCSSLEELPGLIDAYAMRERSNASRLMP</sequence>